<evidence type="ECO:0000313" key="5">
    <source>
        <dbReference type="EMBL" id="QHU18160.1"/>
    </source>
</evidence>
<dbReference type="Gene3D" id="3.40.50.300">
    <property type="entry name" value="P-loop containing nucleotide triphosphate hydrolases"/>
    <property type="match status" value="1"/>
</dbReference>
<dbReference type="PANTHER" id="PTHR35372">
    <property type="entry name" value="ATP BINDING PROTEIN-RELATED"/>
    <property type="match status" value="1"/>
</dbReference>
<keyword evidence="2" id="KW-0378">Hydrolase</keyword>
<dbReference type="PROSITE" id="PS51206">
    <property type="entry name" value="SF3_HELICASE_1"/>
    <property type="match status" value="1"/>
</dbReference>
<evidence type="ECO:0000259" key="4">
    <source>
        <dbReference type="PROSITE" id="PS51206"/>
    </source>
</evidence>
<dbReference type="EMBL" id="MN740925">
    <property type="protein sequence ID" value="QHU18160.1"/>
    <property type="molecule type" value="Genomic_DNA"/>
</dbReference>
<dbReference type="NCBIfam" id="TIGR01613">
    <property type="entry name" value="primase_Cterm"/>
    <property type="match status" value="1"/>
</dbReference>
<evidence type="ECO:0000256" key="2">
    <source>
        <dbReference type="ARBA" id="ARBA00022801"/>
    </source>
</evidence>
<evidence type="ECO:0000256" key="3">
    <source>
        <dbReference type="ARBA" id="ARBA00022840"/>
    </source>
</evidence>
<keyword evidence="3" id="KW-0067">ATP-binding</keyword>
<dbReference type="InterPro" id="IPR027417">
    <property type="entry name" value="P-loop_NTPase"/>
</dbReference>
<name>A0A6C0KN96_9ZZZZ</name>
<dbReference type="InterPro" id="IPR014015">
    <property type="entry name" value="Helicase_SF3_DNA-vir"/>
</dbReference>
<dbReference type="Pfam" id="PF23162">
    <property type="entry name" value="AEP_C962R"/>
    <property type="match status" value="1"/>
</dbReference>
<reference evidence="5" key="1">
    <citation type="journal article" date="2020" name="Nature">
        <title>Giant virus diversity and host interactions through global metagenomics.</title>
        <authorList>
            <person name="Schulz F."/>
            <person name="Roux S."/>
            <person name="Paez-Espino D."/>
            <person name="Jungbluth S."/>
            <person name="Walsh D.A."/>
            <person name="Denef V.J."/>
            <person name="McMahon K.D."/>
            <person name="Konstantinidis K.T."/>
            <person name="Eloe-Fadrosh E.A."/>
            <person name="Kyrpides N.C."/>
            <person name="Woyke T."/>
        </authorList>
    </citation>
    <scope>NUCLEOTIDE SEQUENCE</scope>
    <source>
        <strain evidence="5">GVMAG-S-3300013006-138</strain>
    </source>
</reference>
<accession>A0A6C0KN96</accession>
<dbReference type="InterPro" id="IPR006500">
    <property type="entry name" value="Helicase_put_C_phage/plasmid"/>
</dbReference>
<dbReference type="Pfam" id="PF08707">
    <property type="entry name" value="PriCT_2"/>
    <property type="match status" value="1"/>
</dbReference>
<keyword evidence="1" id="KW-0547">Nucleotide-binding</keyword>
<proteinExistence type="predicted"/>
<dbReference type="InterPro" id="IPR014819">
    <property type="entry name" value="PriCT_2"/>
</dbReference>
<dbReference type="GO" id="GO:0016817">
    <property type="term" value="F:hydrolase activity, acting on acid anhydrides"/>
    <property type="evidence" value="ECO:0007669"/>
    <property type="project" value="InterPro"/>
</dbReference>
<organism evidence="5">
    <name type="scientific">viral metagenome</name>
    <dbReference type="NCBI Taxonomy" id="1070528"/>
    <lineage>
        <taxon>unclassified sequences</taxon>
        <taxon>metagenomes</taxon>
        <taxon>organismal metagenomes</taxon>
    </lineage>
</organism>
<feature type="domain" description="SF3 helicase" evidence="4">
    <location>
        <begin position="650"/>
        <end position="811"/>
    </location>
</feature>
<protein>
    <recommendedName>
        <fullName evidence="4">SF3 helicase domain-containing protein</fullName>
    </recommendedName>
</protein>
<evidence type="ECO:0000256" key="1">
    <source>
        <dbReference type="ARBA" id="ARBA00022741"/>
    </source>
</evidence>
<dbReference type="PANTHER" id="PTHR35372:SF2">
    <property type="entry name" value="SF3 HELICASE DOMAIN-CONTAINING PROTEIN"/>
    <property type="match status" value="1"/>
</dbReference>
<dbReference type="Pfam" id="PF08706">
    <property type="entry name" value="D5_N"/>
    <property type="match status" value="1"/>
</dbReference>
<sequence>MATLDRYYDHALSKFLPLYAVTSRQGQEASLCGMGTVKGRWLIPDEKYSEFLDLLHDYLFAQSPRPRPISLVEQPRLDTPKPILIDLDFKFPFNTSLTHRFERTHICAFVRKITQGLGAFFDMTQYEAIRFFVSLRPQAYADGKKYIKDGIHIQSPDICLTNEKQKVLRLWLLEQEAIQESFDGIGYNNDIDDIYDESMVRKQGWFLYGESKPNIPPYALDTVFAFNPETGAIDDEDAGQYTSRQLMELLSVRYDLVEDDNVVKEDAREEYDKFLRPGPVIRPPTQQVQEVPAAQPAFRQIGAYIPDAYDEEEIELAKRIALECLSVGRADGYKSWMETGWCLYNIDPSEEMFETWREFSNKSAKAVGTDWGRFKNDWNRGFSRNTAGAKLSLKSLHYWARDDNAAKYAELVEEDHVRFVQYRVDDTHFHIAKLLQRIYKGRFCASVESRRTEWFVFDERIHTWRHTNQGMELQGKLSTEVADLVVRARLRLKKKGWELHCQQNRSTDENAPPDEDWFKTWAGTFDGGRFQALVKVEKHLYQQDFKGGVMRAAIELFHEEDFSNRMNMNGFLFACKNGVLDLRNEIRDPTTGASKKRVVFRPGRPDDYMSHLAGRNYPDSEALDYIEHNPNDPKYKELMDFLRMIFPKPEMLAYYIRLMASCLEGNNREQCYYTFIGVGGNGKSKVVDLMKYTLGDYSSSLSATALTRSRPDSGAANPDIIAIKNKRFIYLQEPDDREPLNTSRMKQFSGEDVVEARGLFEDQQRFRITGKLFMMCNRLPPIHAMDRGTWRRIRVIGFGSKFVDANDPDLKAGRPTFFLRDNGIDAKLREWREAWLGLLVHIYQEEYLVNGLEPIPQAVLDESNKYKESFDQYGKFKSERIVDFRDVRLNLQEYGNEQVTLKDVMVAYTSWVRQNEGALTGKKLTKQELQNRLEEDFGNLDGGVFRRCVVFFDDDGKAEFHRERMPDAEAEAEA</sequence>
<dbReference type="InterPro" id="IPR051620">
    <property type="entry name" value="ORF904-like_C"/>
</dbReference>
<dbReference type="AlphaFoldDB" id="A0A6C0KN96"/>
<dbReference type="GO" id="GO:0005524">
    <property type="term" value="F:ATP binding"/>
    <property type="evidence" value="ECO:0007669"/>
    <property type="project" value="UniProtKB-KW"/>
</dbReference>
<dbReference type="InterPro" id="IPR056443">
    <property type="entry name" value="AEP_C962R"/>
</dbReference>
<dbReference type="InterPro" id="IPR014818">
    <property type="entry name" value="Phage/plasmid_primase_P4_C"/>
</dbReference>